<dbReference type="SUPFAM" id="SSF53850">
    <property type="entry name" value="Periplasmic binding protein-like II"/>
    <property type="match status" value="1"/>
</dbReference>
<dbReference type="Gene3D" id="3.40.190.10">
    <property type="entry name" value="Periplasmic binding protein-like II"/>
    <property type="match status" value="2"/>
</dbReference>
<keyword evidence="2" id="KW-0813">Transport</keyword>
<evidence type="ECO:0000256" key="4">
    <source>
        <dbReference type="ARBA" id="ARBA00022519"/>
    </source>
</evidence>
<dbReference type="Proteomes" id="UP001440612">
    <property type="component" value="Chromosome"/>
</dbReference>
<keyword evidence="7" id="KW-1185">Reference proteome</keyword>
<keyword evidence="5" id="KW-0472">Membrane</keyword>
<dbReference type="Pfam" id="PF13379">
    <property type="entry name" value="NMT1_2"/>
    <property type="match status" value="1"/>
</dbReference>
<keyword evidence="4" id="KW-0997">Cell inner membrane</keyword>
<evidence type="ECO:0000256" key="1">
    <source>
        <dbReference type="ARBA" id="ARBA00004308"/>
    </source>
</evidence>
<dbReference type="CDD" id="cd13553">
    <property type="entry name" value="PBP2_NrtA_CpmA_like"/>
    <property type="match status" value="1"/>
</dbReference>
<evidence type="ECO:0000313" key="7">
    <source>
        <dbReference type="Proteomes" id="UP001440612"/>
    </source>
</evidence>
<accession>A0ABZ2V9H3</accession>
<protein>
    <submittedName>
        <fullName evidence="6">CmpA/NrtA family ABC transporter substrate-binding protein</fullName>
    </submittedName>
</protein>
<dbReference type="PANTHER" id="PTHR30024">
    <property type="entry name" value="ALIPHATIC SULFONATES-BINDING PROTEIN-RELATED"/>
    <property type="match status" value="1"/>
</dbReference>
<sequence length="392" mass="42422">MSPREVTCGFVPLVDAAPLVIAQELRFAADEGIRLNLVKQPSWSALRDMLALGHLDVAHMLSPMPIAMTLGVSGMQTRVDALMVLSINGTVIGVSKALAQKMRATGWQTDFNDPAAAAKAVFATQPDKLRIGVPFPFSMHRMLLEHWLAAHPGFDPNQVDIITVPPPRMAQAVADGLLDMFCVGEPWGTVALETDVAELILPGASIWQCAPEKVLGARHDWIDGNAQTTNALMRAVFRATHWLDAPKNKPLATEILARSVHLHLPDNAIDPAIAGHITDQKGHVPTHIANFLMFHQNAANFPWRSQAAWIGSQIARWHALDPAKVLPTAQECFRSDIYRANLGPLGVDLPGASAKIEGALTQETPVSSTNGEMILGPDAFFDGAVFDFAMSE</sequence>
<reference evidence="7" key="1">
    <citation type="submission" date="2024-04" db="EMBL/GenBank/DDBJ databases">
        <title>Phylogenomic analyses of a clade within the roseobacter group suggest taxonomic reassignments of species of the genera Aestuariivita, Citreicella, Loktanella, Nautella, Pelagibaca, Ruegeria, Thalassobius, Thiobacimonas and Tropicibacter, and the proposal o.</title>
        <authorList>
            <person name="Jeon C.O."/>
        </authorList>
    </citation>
    <scope>NUCLEOTIDE SEQUENCE [LARGE SCALE GENOMIC DNA]</scope>
    <source>
        <strain evidence="7">BS5-3</strain>
    </source>
</reference>
<dbReference type="RefSeq" id="WP_373636727.1">
    <property type="nucleotide sequence ID" value="NZ_CP150951.2"/>
</dbReference>
<comment type="subcellular location">
    <subcellularLocation>
        <location evidence="1">Endomembrane system</location>
    </subcellularLocation>
</comment>
<evidence type="ECO:0000313" key="6">
    <source>
        <dbReference type="EMBL" id="WZC50597.2"/>
    </source>
</evidence>
<dbReference type="InterPro" id="IPR044527">
    <property type="entry name" value="NrtA/CpmA_ABC-bd_dom"/>
</dbReference>
<keyword evidence="3" id="KW-1003">Cell membrane</keyword>
<name>A0ABZ2V9H3_9RHOB</name>
<dbReference type="PANTHER" id="PTHR30024:SF43">
    <property type="entry name" value="BLL4572 PROTEIN"/>
    <property type="match status" value="1"/>
</dbReference>
<evidence type="ECO:0000256" key="3">
    <source>
        <dbReference type="ARBA" id="ARBA00022475"/>
    </source>
</evidence>
<evidence type="ECO:0000256" key="5">
    <source>
        <dbReference type="ARBA" id="ARBA00023136"/>
    </source>
</evidence>
<proteinExistence type="predicted"/>
<dbReference type="EMBL" id="CP150951">
    <property type="protein sequence ID" value="WZC50597.2"/>
    <property type="molecule type" value="Genomic_DNA"/>
</dbReference>
<evidence type="ECO:0000256" key="2">
    <source>
        <dbReference type="ARBA" id="ARBA00022448"/>
    </source>
</evidence>
<organism evidence="6 7">
    <name type="scientific">Yoonia phaeophyticola</name>
    <dbReference type="NCBI Taxonomy" id="3137369"/>
    <lineage>
        <taxon>Bacteria</taxon>
        <taxon>Pseudomonadati</taxon>
        <taxon>Pseudomonadota</taxon>
        <taxon>Alphaproteobacteria</taxon>
        <taxon>Rhodobacterales</taxon>
        <taxon>Paracoccaceae</taxon>
        <taxon>Yoonia</taxon>
    </lineage>
</organism>
<gene>
    <name evidence="6" type="ORF">AABB29_08265</name>
</gene>